<dbReference type="EMBL" id="CAFBLP010000061">
    <property type="protein sequence ID" value="CAB4885621.1"/>
    <property type="molecule type" value="Genomic_DNA"/>
</dbReference>
<organism evidence="1">
    <name type="scientific">freshwater metagenome</name>
    <dbReference type="NCBI Taxonomy" id="449393"/>
    <lineage>
        <taxon>unclassified sequences</taxon>
        <taxon>metagenomes</taxon>
        <taxon>ecological metagenomes</taxon>
    </lineage>
</organism>
<sequence length="179" mass="19159">MKRRAQLLVVLVALACLIPIPASSSSLTIPVDVRPAPRGPWPAPVQDEAKWSLTLDGIPYFAARPACTVHQADIIADQFALDGADAATQQWAVYIASREGGCNYRAVTVNAATRDDSHCTFQLNVLSGTFAPTGELGRHGWTADLVQRSLTACADAASDLWTSCGRGPWTPPYACRPPK</sequence>
<dbReference type="AlphaFoldDB" id="A0A6J7ETK7"/>
<proteinExistence type="predicted"/>
<reference evidence="1" key="1">
    <citation type="submission" date="2020-05" db="EMBL/GenBank/DDBJ databases">
        <authorList>
            <person name="Chiriac C."/>
            <person name="Salcher M."/>
            <person name="Ghai R."/>
            <person name="Kavagutti S V."/>
        </authorList>
    </citation>
    <scope>NUCLEOTIDE SEQUENCE</scope>
</reference>
<gene>
    <name evidence="1" type="ORF">UFOPK3376_02155</name>
</gene>
<name>A0A6J7ETK7_9ZZZZ</name>
<dbReference type="PROSITE" id="PS51257">
    <property type="entry name" value="PROKAR_LIPOPROTEIN"/>
    <property type="match status" value="1"/>
</dbReference>
<protein>
    <submittedName>
        <fullName evidence="1">Unannotated protein</fullName>
    </submittedName>
</protein>
<accession>A0A6J7ETK7</accession>
<evidence type="ECO:0000313" key="1">
    <source>
        <dbReference type="EMBL" id="CAB4885621.1"/>
    </source>
</evidence>